<evidence type="ECO:0000256" key="3">
    <source>
        <dbReference type="ARBA" id="ARBA00023015"/>
    </source>
</evidence>
<evidence type="ECO:0000256" key="1">
    <source>
        <dbReference type="ARBA" id="ARBA00022723"/>
    </source>
</evidence>
<evidence type="ECO:0000313" key="7">
    <source>
        <dbReference type="EMBL" id="KAK5086794.1"/>
    </source>
</evidence>
<keyword evidence="4" id="KW-0804">Transcription</keyword>
<keyword evidence="3" id="KW-0805">Transcription regulation</keyword>
<proteinExistence type="predicted"/>
<evidence type="ECO:0000259" key="6">
    <source>
        <dbReference type="Pfam" id="PF04082"/>
    </source>
</evidence>
<dbReference type="GO" id="GO:0003677">
    <property type="term" value="F:DNA binding"/>
    <property type="evidence" value="ECO:0007669"/>
    <property type="project" value="InterPro"/>
</dbReference>
<keyword evidence="5" id="KW-0539">Nucleus</keyword>
<dbReference type="Proteomes" id="UP001309876">
    <property type="component" value="Unassembled WGS sequence"/>
</dbReference>
<evidence type="ECO:0000313" key="8">
    <source>
        <dbReference type="Proteomes" id="UP001309876"/>
    </source>
</evidence>
<evidence type="ECO:0000256" key="5">
    <source>
        <dbReference type="ARBA" id="ARBA00023242"/>
    </source>
</evidence>
<evidence type="ECO:0000256" key="4">
    <source>
        <dbReference type="ARBA" id="ARBA00023163"/>
    </source>
</evidence>
<sequence>MRTDTSVPADAVAIGEYPNNTVIDHLNGARRSFSSQASTSEQKFDSRRWTPTMLSSINWLPISSSPKMGHDSMLNPLDFTRSPASNCYPIVHAVVQSTVATTNIPLLNSSSNDPIEHRLTTNGEFDLEGNTGILPSIKRQKLVARRPSELRSRNFGWRLFWLPPIARINPTGHHFADFEHESMRDAFFDLCVNCSPVMSPFLSDDFPTVEAFNHLMDLFFEHVHPSIPFVHRPTFNPDHEGRWILLLSMVSSSCWFLNDQTSDDFAESMLEFLRRVTLFYDSSNLWQKTFTNCRQAQIRLLFLLSSSGSRDEAVKVWSDRCMGELCYLVNTSICQSYPKAQYEKAGMPVDAEWVDWSEYEQTIRTAFLVWQIGFLRSIQSPDSRPPVSLDSIARIRLPCTDDMFEATSAEIWQKMEETSSRATFQEALQNLYIDKKLLPDLSDFSHILLVYGVVQRTREVHDLVRQPLSLIEPVAERRESKEMGMQQAGWPASVPLFLKWRNSACDCLDILHWQANATTNMADGLEPTKVLHLHFARVSMLSPLQELLTIARLVRLPFRSIANTSSGPSEEVELKCAIQRWAINDHHKARLAAIHAGMTFWHIRRYSLNAHYEVIAVLTATLCLWALSTFSTTVTPTAHSPSETESPHQPSRYSIISIDSPLNSDLVKQFVKHGQTMHAKMLGVENLWTANGSHQVLIEGRKLLTSLNAWSGQTERAVALIDGLMAASI</sequence>
<dbReference type="GO" id="GO:0006351">
    <property type="term" value="P:DNA-templated transcription"/>
    <property type="evidence" value="ECO:0007669"/>
    <property type="project" value="InterPro"/>
</dbReference>
<name>A0AAN7T2X7_9EURO</name>
<feature type="domain" description="Xylanolytic transcriptional activator regulatory" evidence="6">
    <location>
        <begin position="216"/>
        <end position="425"/>
    </location>
</feature>
<evidence type="ECO:0000256" key="2">
    <source>
        <dbReference type="ARBA" id="ARBA00022833"/>
    </source>
</evidence>
<dbReference type="GO" id="GO:0008270">
    <property type="term" value="F:zinc ion binding"/>
    <property type="evidence" value="ECO:0007669"/>
    <property type="project" value="InterPro"/>
</dbReference>
<keyword evidence="2" id="KW-0862">Zinc</keyword>
<dbReference type="PANTHER" id="PTHR47660:SF7">
    <property type="entry name" value="TRANSCRIPTION FACTOR WITH C2H2 AND ZN(2)-CYS(6) DNA BINDING DOMAIN (EUROFUNG)"/>
    <property type="match status" value="1"/>
</dbReference>
<dbReference type="Pfam" id="PF04082">
    <property type="entry name" value="Fungal_trans"/>
    <property type="match status" value="1"/>
</dbReference>
<organism evidence="7 8">
    <name type="scientific">Lithohypha guttulata</name>
    <dbReference type="NCBI Taxonomy" id="1690604"/>
    <lineage>
        <taxon>Eukaryota</taxon>
        <taxon>Fungi</taxon>
        <taxon>Dikarya</taxon>
        <taxon>Ascomycota</taxon>
        <taxon>Pezizomycotina</taxon>
        <taxon>Eurotiomycetes</taxon>
        <taxon>Chaetothyriomycetidae</taxon>
        <taxon>Chaetothyriales</taxon>
        <taxon>Trichomeriaceae</taxon>
        <taxon>Lithohypha</taxon>
    </lineage>
</organism>
<reference evidence="7 8" key="1">
    <citation type="submission" date="2023-08" db="EMBL/GenBank/DDBJ databases">
        <title>Black Yeasts Isolated from many extreme environments.</title>
        <authorList>
            <person name="Coleine C."/>
            <person name="Stajich J.E."/>
            <person name="Selbmann L."/>
        </authorList>
    </citation>
    <scope>NUCLEOTIDE SEQUENCE [LARGE SCALE GENOMIC DNA]</scope>
    <source>
        <strain evidence="7 8">CCFEE 5910</strain>
    </source>
</reference>
<dbReference type="EMBL" id="JAVRRJ010000003">
    <property type="protein sequence ID" value="KAK5086794.1"/>
    <property type="molecule type" value="Genomic_DNA"/>
</dbReference>
<keyword evidence="1" id="KW-0479">Metal-binding</keyword>
<protein>
    <recommendedName>
        <fullName evidence="6">Xylanolytic transcriptional activator regulatory domain-containing protein</fullName>
    </recommendedName>
</protein>
<gene>
    <name evidence="7" type="ORF">LTR05_003962</name>
</gene>
<dbReference type="PANTHER" id="PTHR47660">
    <property type="entry name" value="TRANSCRIPTION FACTOR WITH C2H2 AND ZN(2)-CYS(6) DNA BINDING DOMAIN (EUROFUNG)-RELATED-RELATED"/>
    <property type="match status" value="1"/>
</dbReference>
<dbReference type="InterPro" id="IPR007219">
    <property type="entry name" value="XnlR_reg_dom"/>
</dbReference>
<comment type="caution">
    <text evidence="7">The sequence shown here is derived from an EMBL/GenBank/DDBJ whole genome shotgun (WGS) entry which is preliminary data.</text>
</comment>
<dbReference type="CDD" id="cd12148">
    <property type="entry name" value="fungal_TF_MHR"/>
    <property type="match status" value="1"/>
</dbReference>
<accession>A0AAN7T2X7</accession>
<keyword evidence="8" id="KW-1185">Reference proteome</keyword>
<dbReference type="AlphaFoldDB" id="A0AAN7T2X7"/>